<comment type="caution">
    <text evidence="3">The sequence shown here is derived from an EMBL/GenBank/DDBJ whole genome shotgun (WGS) entry which is preliminary data.</text>
</comment>
<reference evidence="3 4" key="1">
    <citation type="submission" date="2020-08" db="EMBL/GenBank/DDBJ databases">
        <title>Genome public.</title>
        <authorList>
            <person name="Liu C."/>
            <person name="Sun Q."/>
        </authorList>
    </citation>
    <scope>NUCLEOTIDE SEQUENCE [LARGE SCALE GENOMIC DNA]</scope>
    <source>
        <strain evidence="3 4">NSJ-35</strain>
    </source>
</reference>
<dbReference type="NCBIfam" id="TIGR01876">
    <property type="entry name" value="cas_Cas5d"/>
    <property type="match status" value="1"/>
</dbReference>
<keyword evidence="4" id="KW-1185">Reference proteome</keyword>
<comment type="similarity">
    <text evidence="2">Belongs to the CRISPR-associated protein Cas5 family. Subtype I-C/Dvulg subfamily.</text>
</comment>
<keyword evidence="2" id="KW-0540">Nuclease</keyword>
<dbReference type="InterPro" id="IPR013422">
    <property type="entry name" value="CRISPR-assoc_prot_Cas5_N"/>
</dbReference>
<dbReference type="NCBIfam" id="TIGR02593">
    <property type="entry name" value="CRISPR_cas5"/>
    <property type="match status" value="1"/>
</dbReference>
<evidence type="ECO:0000313" key="3">
    <source>
        <dbReference type="EMBL" id="MBC5648112.1"/>
    </source>
</evidence>
<organism evidence="3 4">
    <name type="scientific">Christensenella tenuis</name>
    <dbReference type="NCBI Taxonomy" id="2763033"/>
    <lineage>
        <taxon>Bacteria</taxon>
        <taxon>Bacillati</taxon>
        <taxon>Bacillota</taxon>
        <taxon>Clostridia</taxon>
        <taxon>Christensenellales</taxon>
        <taxon>Christensenellaceae</taxon>
        <taxon>Christensenella</taxon>
    </lineage>
</organism>
<dbReference type="EC" id="3.1.-.-" evidence="2"/>
<sequence length="255" mass="29631">MKDDVVSKIVKKRNSIEFEAYAKYALFSDPVTRVGGEKFSYQVPTYQAIKGIVESIYWKPTFIWVIDAVRIVNKIQTEGKGIRPIKMSGGNDLAYYTYLKDVRYQVLAHFEWNENRPELQSDRNENKHHNIARRSIEKGGRRDIFLGTRECQGYIRPCEFGSGEGFYDDYNELSFGFMFHGIDYPDENKSRNADGTLARNFDIRFWNCVMQDGIILFPPPDDSSLKRRTVFENQQVKRFVIGENMAPVDQEGSDE</sequence>
<evidence type="ECO:0000256" key="1">
    <source>
        <dbReference type="ARBA" id="ARBA00023118"/>
    </source>
</evidence>
<evidence type="ECO:0000256" key="2">
    <source>
        <dbReference type="PIRNR" id="PIRNR029950"/>
    </source>
</evidence>
<dbReference type="PIRSF" id="PIRSF029950">
    <property type="entry name" value="Cas_CT1134"/>
    <property type="match status" value="1"/>
</dbReference>
<dbReference type="Proteomes" id="UP000606889">
    <property type="component" value="Unassembled WGS sequence"/>
</dbReference>
<keyword evidence="2" id="KW-0255">Endonuclease</keyword>
<protein>
    <recommendedName>
        <fullName evidence="2">pre-crRNA processing endonuclease</fullName>
        <ecNumber evidence="2">3.1.-.-</ecNumber>
    </recommendedName>
</protein>
<dbReference type="CDD" id="cd09752">
    <property type="entry name" value="Cas5_I-C"/>
    <property type="match status" value="1"/>
</dbReference>
<accession>A0ABR7EEA7</accession>
<dbReference type="Pfam" id="PF09704">
    <property type="entry name" value="Cas_Cas5d"/>
    <property type="match status" value="1"/>
</dbReference>
<keyword evidence="1 2" id="KW-0051">Antiviral defense</keyword>
<dbReference type="InterPro" id="IPR021124">
    <property type="entry name" value="CRISPR-assoc_prot_Cas5"/>
</dbReference>
<keyword evidence="2" id="KW-0378">Hydrolase</keyword>
<name>A0ABR7EEA7_9FIRM</name>
<dbReference type="InterPro" id="IPR010155">
    <property type="entry name" value="CRISPR-assoc_prot_Cas5d"/>
</dbReference>
<evidence type="ECO:0000313" key="4">
    <source>
        <dbReference type="Proteomes" id="UP000606889"/>
    </source>
</evidence>
<gene>
    <name evidence="3" type="primary">cas5c</name>
    <name evidence="3" type="ORF">H8S18_07155</name>
</gene>
<keyword evidence="2" id="KW-0694">RNA-binding</keyword>
<proteinExistence type="inferred from homology"/>
<dbReference type="Gene3D" id="3.30.70.2660">
    <property type="match status" value="1"/>
</dbReference>
<comment type="function">
    <text evidence="2">CRISPR (clustered regularly interspaced short palindromic repeat) is an adaptive immune system that provides protection against mobile genetic elements (viruses, transposable elements and conjugative plasmids). CRISPR clusters contain spacers, sequences complementary to antecedent mobile elements, and target invading nucleic acids. CRISPR clusters are transcribed and processed into CRISPR RNA (crRNA).</text>
</comment>
<dbReference type="EMBL" id="JACOON010000003">
    <property type="protein sequence ID" value="MBC5648112.1"/>
    <property type="molecule type" value="Genomic_DNA"/>
</dbReference>
<dbReference type="RefSeq" id="WP_186857629.1">
    <property type="nucleotide sequence ID" value="NZ_JACOON010000003.1"/>
</dbReference>